<dbReference type="AlphaFoldDB" id="A0A5J9VL48"/>
<proteinExistence type="predicted"/>
<organism evidence="1 2">
    <name type="scientific">Eragrostis curvula</name>
    <name type="common">weeping love grass</name>
    <dbReference type="NCBI Taxonomy" id="38414"/>
    <lineage>
        <taxon>Eukaryota</taxon>
        <taxon>Viridiplantae</taxon>
        <taxon>Streptophyta</taxon>
        <taxon>Embryophyta</taxon>
        <taxon>Tracheophyta</taxon>
        <taxon>Spermatophyta</taxon>
        <taxon>Magnoliopsida</taxon>
        <taxon>Liliopsida</taxon>
        <taxon>Poales</taxon>
        <taxon>Poaceae</taxon>
        <taxon>PACMAD clade</taxon>
        <taxon>Chloridoideae</taxon>
        <taxon>Eragrostideae</taxon>
        <taxon>Eragrostidinae</taxon>
        <taxon>Eragrostis</taxon>
    </lineage>
</organism>
<dbReference type="Proteomes" id="UP000324897">
    <property type="component" value="Unassembled WGS sequence"/>
</dbReference>
<evidence type="ECO:0000313" key="2">
    <source>
        <dbReference type="Proteomes" id="UP000324897"/>
    </source>
</evidence>
<feature type="non-terminal residue" evidence="1">
    <location>
        <position position="1"/>
    </location>
</feature>
<protein>
    <submittedName>
        <fullName evidence="1">Uncharacterized protein</fullName>
    </submittedName>
</protein>
<gene>
    <name evidence="1" type="ORF">EJB05_18252</name>
</gene>
<accession>A0A5J9VL48</accession>
<reference evidence="1 2" key="1">
    <citation type="journal article" date="2019" name="Sci. Rep.">
        <title>A high-quality genome of Eragrostis curvula grass provides insights into Poaceae evolution and supports new strategies to enhance forage quality.</title>
        <authorList>
            <person name="Carballo J."/>
            <person name="Santos B.A.C.M."/>
            <person name="Zappacosta D."/>
            <person name="Garbus I."/>
            <person name="Selva J.P."/>
            <person name="Gallo C.A."/>
            <person name="Diaz A."/>
            <person name="Albertini E."/>
            <person name="Caccamo M."/>
            <person name="Echenique V."/>
        </authorList>
    </citation>
    <scope>NUCLEOTIDE SEQUENCE [LARGE SCALE GENOMIC DNA]</scope>
    <source>
        <strain evidence="2">cv. Victoria</strain>
        <tissue evidence="1">Leaf</tissue>
    </source>
</reference>
<evidence type="ECO:0000313" key="1">
    <source>
        <dbReference type="EMBL" id="TVU36321.1"/>
    </source>
</evidence>
<dbReference type="EMBL" id="RWGY01000009">
    <property type="protein sequence ID" value="TVU36321.1"/>
    <property type="molecule type" value="Genomic_DNA"/>
</dbReference>
<dbReference type="Gramene" id="TVU36321">
    <property type="protein sequence ID" value="TVU36321"/>
    <property type="gene ID" value="EJB05_18252"/>
</dbReference>
<comment type="caution">
    <text evidence="1">The sequence shown here is derived from an EMBL/GenBank/DDBJ whole genome shotgun (WGS) entry which is preliminary data.</text>
</comment>
<name>A0A5J9VL48_9POAL</name>
<sequence length="68" mass="7997">MPIVALKLNTIGENHDVRRDVELISMLSGHGHSLQCAVTLEWQQCSRYMWMLAAQNCHFWKRILLFKQ</sequence>
<keyword evidence="2" id="KW-1185">Reference proteome</keyword>